<keyword evidence="6 7" id="KW-0472">Membrane</keyword>
<accession>A0A1E2URV0</accession>
<dbReference type="PANTHER" id="PTHR33932">
    <property type="entry name" value="NA(+)/H(+) ANTIPORTER SUBUNIT B"/>
    <property type="match status" value="1"/>
</dbReference>
<feature type="transmembrane region" description="Helical" evidence="7">
    <location>
        <begin position="124"/>
        <end position="143"/>
    </location>
</feature>
<dbReference type="RefSeq" id="WP_069024545.1">
    <property type="nucleotide sequence ID" value="NZ_LVJZ01000003.1"/>
</dbReference>
<keyword evidence="5 7" id="KW-1133">Transmembrane helix</keyword>
<feature type="transmembrane region" description="Helical" evidence="7">
    <location>
        <begin position="94"/>
        <end position="118"/>
    </location>
</feature>
<protein>
    <submittedName>
        <fullName evidence="9">Sodium:proton antiporter</fullName>
    </submittedName>
</protein>
<dbReference type="Proteomes" id="UP000094849">
    <property type="component" value="Unassembled WGS sequence"/>
</dbReference>
<dbReference type="Pfam" id="PF04039">
    <property type="entry name" value="MnhB"/>
    <property type="match status" value="1"/>
</dbReference>
<feature type="transmembrane region" description="Helical" evidence="7">
    <location>
        <begin position="190"/>
        <end position="208"/>
    </location>
</feature>
<evidence type="ECO:0000256" key="1">
    <source>
        <dbReference type="ARBA" id="ARBA00004651"/>
    </source>
</evidence>
<evidence type="ECO:0000313" key="10">
    <source>
        <dbReference type="Proteomes" id="UP000094849"/>
    </source>
</evidence>
<dbReference type="AlphaFoldDB" id="A0A1E2URV0"/>
<evidence type="ECO:0000256" key="7">
    <source>
        <dbReference type="SAM" id="Phobius"/>
    </source>
</evidence>
<sequence>MRKLTGLLFAGGLGFMLLAIASGIDFGSPPMRIGEAIQSASPQEVGAANIVTSVVLGYRGIDTLGELAILFAAASAAGLVLGRRHTTTGTQRKGGFVLFHGGALIFPFLLTIGFYIIFHGHLTPGGGFQGGVILAAAFFLPLLARPGARLHHSILSVIEAFAGASFILIGLAALAEGQAFLQPMLNQDTLGTLISAGTLPLLYIAVGLKVGAELASLLSNLAHTESEQ</sequence>
<evidence type="ECO:0000313" key="9">
    <source>
        <dbReference type="EMBL" id="ODB97508.1"/>
    </source>
</evidence>
<dbReference type="InterPro" id="IPR007182">
    <property type="entry name" value="MnhB"/>
</dbReference>
<dbReference type="EMBL" id="LVJZ01000003">
    <property type="protein sequence ID" value="ODB97508.1"/>
    <property type="molecule type" value="Genomic_DNA"/>
</dbReference>
<gene>
    <name evidence="9" type="ORF">A3196_12530</name>
</gene>
<evidence type="ECO:0000256" key="2">
    <source>
        <dbReference type="ARBA" id="ARBA00009425"/>
    </source>
</evidence>
<evidence type="ECO:0000256" key="4">
    <source>
        <dbReference type="ARBA" id="ARBA00022692"/>
    </source>
</evidence>
<feature type="transmembrane region" description="Helical" evidence="7">
    <location>
        <begin position="155"/>
        <end position="175"/>
    </location>
</feature>
<name>A0A1E2URV0_9GAMM</name>
<evidence type="ECO:0000256" key="6">
    <source>
        <dbReference type="ARBA" id="ARBA00023136"/>
    </source>
</evidence>
<dbReference type="InterPro" id="IPR050622">
    <property type="entry name" value="CPA3_antiporter_subunitB"/>
</dbReference>
<keyword evidence="4 7" id="KW-0812">Transmembrane</keyword>
<comment type="caution">
    <text evidence="9">The sequence shown here is derived from an EMBL/GenBank/DDBJ whole genome shotgun (WGS) entry which is preliminary data.</text>
</comment>
<organism evidence="9 10">
    <name type="scientific">Candidatus Thiodiazotropha endoloripes</name>
    <dbReference type="NCBI Taxonomy" id="1818881"/>
    <lineage>
        <taxon>Bacteria</taxon>
        <taxon>Pseudomonadati</taxon>
        <taxon>Pseudomonadota</taxon>
        <taxon>Gammaproteobacteria</taxon>
        <taxon>Chromatiales</taxon>
        <taxon>Sedimenticolaceae</taxon>
        <taxon>Candidatus Thiodiazotropha</taxon>
    </lineage>
</organism>
<evidence type="ECO:0000256" key="5">
    <source>
        <dbReference type="ARBA" id="ARBA00022989"/>
    </source>
</evidence>
<keyword evidence="10" id="KW-1185">Reference proteome</keyword>
<keyword evidence="3" id="KW-1003">Cell membrane</keyword>
<comment type="subcellular location">
    <subcellularLocation>
        <location evidence="1">Cell membrane</location>
        <topology evidence="1">Multi-pass membrane protein</topology>
    </subcellularLocation>
</comment>
<comment type="similarity">
    <text evidence="2">Belongs to the CPA3 antiporters (TC 2.A.63) subunit B family.</text>
</comment>
<dbReference type="GO" id="GO:0005886">
    <property type="term" value="C:plasma membrane"/>
    <property type="evidence" value="ECO:0007669"/>
    <property type="project" value="UniProtKB-SubCell"/>
</dbReference>
<feature type="domain" description="Na+/H+ antiporter MnhB subunit-related protein" evidence="8">
    <location>
        <begin position="104"/>
        <end position="214"/>
    </location>
</feature>
<evidence type="ECO:0000259" key="8">
    <source>
        <dbReference type="Pfam" id="PF04039"/>
    </source>
</evidence>
<dbReference type="PANTHER" id="PTHR33932:SF4">
    <property type="entry name" value="NA(+)_H(+) ANTIPORTER SUBUNIT B"/>
    <property type="match status" value="1"/>
</dbReference>
<reference evidence="9 10" key="1">
    <citation type="submission" date="2016-03" db="EMBL/GenBank/DDBJ databases">
        <title>Chemosynthetic sulphur-oxidizing symbionts of marine invertebrate animals are capable of nitrogen fixation.</title>
        <authorList>
            <person name="Petersen J.M."/>
            <person name="Kemper A."/>
            <person name="Gruber-Vodicka H."/>
            <person name="Cardini U."/>
            <person name="Geest Mvander."/>
            <person name="Kleiner M."/>
            <person name="Bulgheresi S."/>
            <person name="Fussmann M."/>
            <person name="Herbold C."/>
            <person name="Seah B.K.B."/>
            <person name="Antony C.Paul."/>
            <person name="Liu D."/>
            <person name="Belitz A."/>
            <person name="Weber M."/>
        </authorList>
    </citation>
    <scope>NUCLEOTIDE SEQUENCE [LARGE SCALE GENOMIC DNA]</scope>
    <source>
        <strain evidence="9">G_D</strain>
    </source>
</reference>
<evidence type="ECO:0000256" key="3">
    <source>
        <dbReference type="ARBA" id="ARBA00022475"/>
    </source>
</evidence>
<proteinExistence type="inferred from homology"/>
<feature type="transmembrane region" description="Helical" evidence="7">
    <location>
        <begin position="63"/>
        <end position="82"/>
    </location>
</feature>
<dbReference type="STRING" id="1818881.A3196_12530"/>